<feature type="compositionally biased region" description="Basic residues" evidence="1">
    <location>
        <begin position="146"/>
        <end position="163"/>
    </location>
</feature>
<keyword evidence="3" id="KW-1185">Reference proteome</keyword>
<dbReference type="RefSeq" id="WP_097442584.1">
    <property type="nucleotide sequence ID" value="NZ_NBWU01000004.1"/>
</dbReference>
<evidence type="ECO:0000256" key="1">
    <source>
        <dbReference type="SAM" id="MobiDB-lite"/>
    </source>
</evidence>
<dbReference type="AlphaFoldDB" id="A0A2A4G5E1"/>
<name>A0A2A4G5E1_9FLAO</name>
<reference evidence="2 3" key="1">
    <citation type="submission" date="2017-04" db="EMBL/GenBank/DDBJ databases">
        <title>A new member of the family Flavobacteriaceae isolated from ascidians.</title>
        <authorList>
            <person name="Chen L."/>
        </authorList>
    </citation>
    <scope>NUCLEOTIDE SEQUENCE [LARGE SCALE GENOMIC DNA]</scope>
    <source>
        <strain evidence="2 3">HQA918</strain>
    </source>
</reference>
<organism evidence="2 3">
    <name type="scientific">Sediminicola luteus</name>
    <dbReference type="NCBI Taxonomy" id="319238"/>
    <lineage>
        <taxon>Bacteria</taxon>
        <taxon>Pseudomonadati</taxon>
        <taxon>Bacteroidota</taxon>
        <taxon>Flavobacteriia</taxon>
        <taxon>Flavobacteriales</taxon>
        <taxon>Flavobacteriaceae</taxon>
        <taxon>Sediminicola</taxon>
    </lineage>
</organism>
<protein>
    <submittedName>
        <fullName evidence="2">Uncharacterized protein</fullName>
    </submittedName>
</protein>
<sequence length="163" mass="18871">MYSKRLVLATVFILFLGISEMCAQYGYGNPYGSRYGRQRSSIPQAQTQPKEEEPPTAAEITESIMPKIKEHIELSAFEEAIVSSVMEKNIQKRMHIQLMEELTPEKKKEAFEKVAKDQDEELKNSLPEEKYLALTELLEKGEKKFQKEKKKGKKKKKNKKDKS</sequence>
<feature type="region of interest" description="Disordered" evidence="1">
    <location>
        <begin position="143"/>
        <end position="163"/>
    </location>
</feature>
<proteinExistence type="predicted"/>
<gene>
    <name evidence="2" type="ORF">B7P33_11420</name>
</gene>
<dbReference type="Proteomes" id="UP000219559">
    <property type="component" value="Unassembled WGS sequence"/>
</dbReference>
<evidence type="ECO:0000313" key="2">
    <source>
        <dbReference type="EMBL" id="PCE63867.1"/>
    </source>
</evidence>
<feature type="region of interest" description="Disordered" evidence="1">
    <location>
        <begin position="36"/>
        <end position="57"/>
    </location>
</feature>
<dbReference type="EMBL" id="NBWU01000004">
    <property type="protein sequence ID" value="PCE63867.1"/>
    <property type="molecule type" value="Genomic_DNA"/>
</dbReference>
<comment type="caution">
    <text evidence="2">The sequence shown here is derived from an EMBL/GenBank/DDBJ whole genome shotgun (WGS) entry which is preliminary data.</text>
</comment>
<evidence type="ECO:0000313" key="3">
    <source>
        <dbReference type="Proteomes" id="UP000219559"/>
    </source>
</evidence>
<accession>A0A2A4G5E1</accession>
<dbReference type="OrthoDB" id="1451306at2"/>